<evidence type="ECO:0000259" key="1">
    <source>
        <dbReference type="Pfam" id="PF02518"/>
    </source>
</evidence>
<evidence type="ECO:0000313" key="2">
    <source>
        <dbReference type="EMBL" id="MFC7059582.1"/>
    </source>
</evidence>
<proteinExistence type="predicted"/>
<dbReference type="GO" id="GO:0005524">
    <property type="term" value="F:ATP binding"/>
    <property type="evidence" value="ECO:0007669"/>
    <property type="project" value="UniProtKB-KW"/>
</dbReference>
<gene>
    <name evidence="2" type="ORF">ACFQQG_17085</name>
</gene>
<dbReference type="EMBL" id="JBHSZI010000001">
    <property type="protein sequence ID" value="MFC7059582.1"/>
    <property type="molecule type" value="Genomic_DNA"/>
</dbReference>
<reference evidence="2 3" key="1">
    <citation type="journal article" date="2019" name="Int. J. Syst. Evol. Microbiol.">
        <title>The Global Catalogue of Microorganisms (GCM) 10K type strain sequencing project: providing services to taxonomists for standard genome sequencing and annotation.</title>
        <authorList>
            <consortium name="The Broad Institute Genomics Platform"/>
            <consortium name="The Broad Institute Genome Sequencing Center for Infectious Disease"/>
            <person name="Wu L."/>
            <person name="Ma J."/>
        </authorList>
    </citation>
    <scope>NUCLEOTIDE SEQUENCE [LARGE SCALE GENOMIC DNA]</scope>
    <source>
        <strain evidence="2 3">JCM 30072</strain>
    </source>
</reference>
<feature type="domain" description="Histidine kinase/HSP90-like ATPase" evidence="1">
    <location>
        <begin position="2"/>
        <end position="46"/>
    </location>
</feature>
<dbReference type="RefSeq" id="WP_382186996.1">
    <property type="nucleotide sequence ID" value="NZ_JBHSZI010000001.1"/>
</dbReference>
<evidence type="ECO:0000313" key="3">
    <source>
        <dbReference type="Proteomes" id="UP001596445"/>
    </source>
</evidence>
<dbReference type="Gene3D" id="3.30.565.10">
    <property type="entry name" value="Histidine kinase-like ATPase, C-terminal domain"/>
    <property type="match status" value="1"/>
</dbReference>
<dbReference type="InterPro" id="IPR036890">
    <property type="entry name" value="HATPase_C_sf"/>
</dbReference>
<dbReference type="SUPFAM" id="SSF55874">
    <property type="entry name" value="ATPase domain of HSP90 chaperone/DNA topoisomerase II/histidine kinase"/>
    <property type="match status" value="1"/>
</dbReference>
<comment type="caution">
    <text evidence="2">The sequence shown here is derived from an EMBL/GenBank/DDBJ whole genome shotgun (WGS) entry which is preliminary data.</text>
</comment>
<keyword evidence="3" id="KW-1185">Reference proteome</keyword>
<dbReference type="InterPro" id="IPR003594">
    <property type="entry name" value="HATPase_dom"/>
</dbReference>
<dbReference type="Proteomes" id="UP001596445">
    <property type="component" value="Unassembled WGS sequence"/>
</dbReference>
<protein>
    <submittedName>
        <fullName evidence="2">ATP-binding protein</fullName>
    </submittedName>
</protein>
<dbReference type="AlphaFoldDB" id="A0ABD5W6J9"/>
<dbReference type="Pfam" id="PF02518">
    <property type="entry name" value="HATPase_c"/>
    <property type="match status" value="1"/>
</dbReference>
<keyword evidence="2" id="KW-0547">Nucleotide-binding</keyword>
<keyword evidence="2" id="KW-0067">ATP-binding</keyword>
<name>A0ABD5W6J9_9EURY</name>
<organism evidence="2 3">
    <name type="scientific">Halovenus salina</name>
    <dbReference type="NCBI Taxonomy" id="1510225"/>
    <lineage>
        <taxon>Archaea</taxon>
        <taxon>Methanobacteriati</taxon>
        <taxon>Methanobacteriota</taxon>
        <taxon>Stenosarchaea group</taxon>
        <taxon>Halobacteria</taxon>
        <taxon>Halobacteriales</taxon>
        <taxon>Haloarculaceae</taxon>
        <taxon>Halovenus</taxon>
    </lineage>
</organism>
<accession>A0ABD5W6J9</accession>
<sequence>MFEHGYSTDTTNTGLGLSIVDDIVHAHGWSVEATTGAEGGGRFEVDIR</sequence>